<dbReference type="InterPro" id="IPR050388">
    <property type="entry name" value="ABC_Ni/Peptide_Import"/>
</dbReference>
<evidence type="ECO:0000313" key="10">
    <source>
        <dbReference type="EMBL" id="GAA4872035.1"/>
    </source>
</evidence>
<evidence type="ECO:0000256" key="1">
    <source>
        <dbReference type="ARBA" id="ARBA00004417"/>
    </source>
</evidence>
<evidence type="ECO:0000256" key="8">
    <source>
        <dbReference type="ARBA" id="ARBA00023136"/>
    </source>
</evidence>
<protein>
    <submittedName>
        <fullName evidence="10">ATP-binding cassette domain-containing protein</fullName>
    </submittedName>
</protein>
<dbReference type="InterPro" id="IPR003593">
    <property type="entry name" value="AAA+_ATPase"/>
</dbReference>
<reference evidence="11" key="1">
    <citation type="journal article" date="2019" name="Int. J. Syst. Evol. Microbiol.">
        <title>The Global Catalogue of Microorganisms (GCM) 10K type strain sequencing project: providing services to taxonomists for standard genome sequencing and annotation.</title>
        <authorList>
            <consortium name="The Broad Institute Genomics Platform"/>
            <consortium name="The Broad Institute Genome Sequencing Center for Infectious Disease"/>
            <person name="Wu L."/>
            <person name="Ma J."/>
        </authorList>
    </citation>
    <scope>NUCLEOTIDE SEQUENCE [LARGE SCALE GENOMIC DNA]</scope>
    <source>
        <strain evidence="11">JCM 18401</strain>
    </source>
</reference>
<dbReference type="PROSITE" id="PS50893">
    <property type="entry name" value="ABC_TRANSPORTER_2"/>
    <property type="match status" value="1"/>
</dbReference>
<evidence type="ECO:0000256" key="2">
    <source>
        <dbReference type="ARBA" id="ARBA00005417"/>
    </source>
</evidence>
<dbReference type="GO" id="GO:0005524">
    <property type="term" value="F:ATP binding"/>
    <property type="evidence" value="ECO:0007669"/>
    <property type="project" value="UniProtKB-KW"/>
</dbReference>
<dbReference type="CDD" id="cd03257">
    <property type="entry name" value="ABC_NikE_OppD_transporters"/>
    <property type="match status" value="1"/>
</dbReference>
<keyword evidence="4" id="KW-1003">Cell membrane</keyword>
<keyword evidence="5" id="KW-0997">Cell inner membrane</keyword>
<keyword evidence="11" id="KW-1185">Reference proteome</keyword>
<dbReference type="InterPro" id="IPR027417">
    <property type="entry name" value="P-loop_NTPase"/>
</dbReference>
<gene>
    <name evidence="10" type="ORF">GCM10023333_01020</name>
</gene>
<evidence type="ECO:0000259" key="9">
    <source>
        <dbReference type="PROSITE" id="PS50893"/>
    </source>
</evidence>
<dbReference type="PANTHER" id="PTHR43297:SF4">
    <property type="entry name" value="PUTRESCINE EXPORT SYSTEM ATP-BINDING PROTEIN SAPD"/>
    <property type="match status" value="1"/>
</dbReference>
<accession>A0ABP9EBP4</accession>
<dbReference type="Gene3D" id="3.40.50.300">
    <property type="entry name" value="P-loop containing nucleotide triphosphate hydrolases"/>
    <property type="match status" value="1"/>
</dbReference>
<comment type="subcellular location">
    <subcellularLocation>
        <location evidence="1">Cell inner membrane</location>
        <topology evidence="1">Peripheral membrane protein</topology>
    </subcellularLocation>
</comment>
<comment type="similarity">
    <text evidence="2">Belongs to the ABC transporter superfamily.</text>
</comment>
<keyword evidence="7 10" id="KW-0067">ATP-binding</keyword>
<keyword evidence="8" id="KW-0472">Membrane</keyword>
<dbReference type="PANTHER" id="PTHR43297">
    <property type="entry name" value="OLIGOPEPTIDE TRANSPORT ATP-BINDING PROTEIN APPD"/>
    <property type="match status" value="1"/>
</dbReference>
<dbReference type="EMBL" id="BAABJZ010000003">
    <property type="protein sequence ID" value="GAA4872035.1"/>
    <property type="molecule type" value="Genomic_DNA"/>
</dbReference>
<evidence type="ECO:0000256" key="5">
    <source>
        <dbReference type="ARBA" id="ARBA00022519"/>
    </source>
</evidence>
<dbReference type="SUPFAM" id="SSF52540">
    <property type="entry name" value="P-loop containing nucleoside triphosphate hydrolases"/>
    <property type="match status" value="1"/>
</dbReference>
<sequence length="331" mass="37040">MQLLDIRNLTIELDTPHGRYLALERFSLKLSEGEIHGLVGESGSGKSLLAKAILGITDRRTHVQADRLSWNGHNMLTMSPAQRRELMANEIAMIFQEPASCLDPGARIGAQLLEAMPRFDAEPWWQRKQKRQALAIKLLHKVGLKEHKPLLRAFPWELSEGEAHKVMLAMALSHKPKLIIADEPTTGLESSDQAKIFRLLDKMNKLGNVAILFISHDLESVAQWSHQVTVLYCGHLMESGRSKRISTQPMHPYTQALLQSALTMQSSLPSKSDLPALRGAVPPLQHLPVGCRLGPRCPYARRECVKPPTIRSQSGHAYRCHFPLTDKDTTS</sequence>
<proteinExistence type="inferred from homology"/>
<dbReference type="InterPro" id="IPR013563">
    <property type="entry name" value="Oligopep_ABC_C"/>
</dbReference>
<evidence type="ECO:0000256" key="3">
    <source>
        <dbReference type="ARBA" id="ARBA00022448"/>
    </source>
</evidence>
<comment type="caution">
    <text evidence="10">The sequence shown here is derived from an EMBL/GenBank/DDBJ whole genome shotgun (WGS) entry which is preliminary data.</text>
</comment>
<evidence type="ECO:0000256" key="6">
    <source>
        <dbReference type="ARBA" id="ARBA00022741"/>
    </source>
</evidence>
<dbReference type="Pfam" id="PF08352">
    <property type="entry name" value="oligo_HPY"/>
    <property type="match status" value="1"/>
</dbReference>
<evidence type="ECO:0000256" key="4">
    <source>
        <dbReference type="ARBA" id="ARBA00022475"/>
    </source>
</evidence>
<dbReference type="InterPro" id="IPR003439">
    <property type="entry name" value="ABC_transporter-like_ATP-bd"/>
</dbReference>
<dbReference type="SMART" id="SM00382">
    <property type="entry name" value="AAA"/>
    <property type="match status" value="1"/>
</dbReference>
<keyword evidence="3" id="KW-0813">Transport</keyword>
<dbReference type="Pfam" id="PF00005">
    <property type="entry name" value="ABC_tran"/>
    <property type="match status" value="1"/>
</dbReference>
<organism evidence="10 11">
    <name type="scientific">Ferrimonas pelagia</name>
    <dbReference type="NCBI Taxonomy" id="1177826"/>
    <lineage>
        <taxon>Bacteria</taxon>
        <taxon>Pseudomonadati</taxon>
        <taxon>Pseudomonadota</taxon>
        <taxon>Gammaproteobacteria</taxon>
        <taxon>Alteromonadales</taxon>
        <taxon>Ferrimonadaceae</taxon>
        <taxon>Ferrimonas</taxon>
    </lineage>
</organism>
<keyword evidence="6" id="KW-0547">Nucleotide-binding</keyword>
<dbReference type="RefSeq" id="WP_345332180.1">
    <property type="nucleotide sequence ID" value="NZ_BAABJZ010000003.1"/>
</dbReference>
<feature type="domain" description="ABC transporter" evidence="9">
    <location>
        <begin position="1"/>
        <end position="258"/>
    </location>
</feature>
<dbReference type="Proteomes" id="UP001499988">
    <property type="component" value="Unassembled WGS sequence"/>
</dbReference>
<dbReference type="NCBIfam" id="TIGR01727">
    <property type="entry name" value="oligo_HPY"/>
    <property type="match status" value="1"/>
</dbReference>
<name>A0ABP9EBP4_9GAMM</name>
<evidence type="ECO:0000313" key="11">
    <source>
        <dbReference type="Proteomes" id="UP001499988"/>
    </source>
</evidence>
<evidence type="ECO:0000256" key="7">
    <source>
        <dbReference type="ARBA" id="ARBA00022840"/>
    </source>
</evidence>